<dbReference type="KEGG" id="kma:B9H00_01390"/>
<sequence>MAGLSWLAPTLLHETSPMNSEPANTAHEPSRGIDPDLIAGVIIVLGAGALLTRTSDMPGMTALLPVTMLSALILLGVLLIGRCVLRRRRQTVAAIKVFDNAKRFIGIVASIAIYVAAVALLGFYTSTAVMIPVVAWCFGYRNLKGVLLADLIFTGGIAIIFVLLMGQELPTEFFLR</sequence>
<keyword evidence="1" id="KW-0472">Membrane</keyword>
<keyword evidence="4" id="KW-1185">Reference proteome</keyword>
<feature type="transmembrane region" description="Helical" evidence="1">
    <location>
        <begin position="104"/>
        <end position="125"/>
    </location>
</feature>
<dbReference type="InterPro" id="IPR009936">
    <property type="entry name" value="DUF1468"/>
</dbReference>
<keyword evidence="1" id="KW-0812">Transmembrane</keyword>
<keyword evidence="1" id="KW-1133">Transmembrane helix</keyword>
<evidence type="ECO:0000313" key="3">
    <source>
        <dbReference type="EMBL" id="ART61882.1"/>
    </source>
</evidence>
<dbReference type="Pfam" id="PF07331">
    <property type="entry name" value="TctB"/>
    <property type="match status" value="1"/>
</dbReference>
<accession>A0A240ULG7</accession>
<dbReference type="Proteomes" id="UP000194457">
    <property type="component" value="Chromosome"/>
</dbReference>
<protein>
    <recommendedName>
        <fullName evidence="2">DUF1468 domain-containing protein</fullName>
    </recommendedName>
</protein>
<evidence type="ECO:0000256" key="1">
    <source>
        <dbReference type="SAM" id="Phobius"/>
    </source>
</evidence>
<proteinExistence type="predicted"/>
<dbReference type="AlphaFoldDB" id="A0A240ULG7"/>
<dbReference type="EMBL" id="CP021358">
    <property type="protein sequence ID" value="ART61882.1"/>
    <property type="molecule type" value="Genomic_DNA"/>
</dbReference>
<evidence type="ECO:0000259" key="2">
    <source>
        <dbReference type="Pfam" id="PF07331"/>
    </source>
</evidence>
<reference evidence="3 4" key="1">
    <citation type="submission" date="2017-05" db="EMBL/GenBank/DDBJ databases">
        <authorList>
            <person name="Song R."/>
            <person name="Chenine A.L."/>
            <person name="Ruprecht R.M."/>
        </authorList>
    </citation>
    <scope>NUCLEOTIDE SEQUENCE [LARGE SCALE GENOMIC DNA]</scope>
    <source>
        <strain evidence="3">SW32</strain>
    </source>
</reference>
<gene>
    <name evidence="3" type="ORF">B9H00_01390</name>
</gene>
<organism evidence="3 4">
    <name type="scientific">Kushneria marisflavi</name>
    <dbReference type="NCBI Taxonomy" id="157779"/>
    <lineage>
        <taxon>Bacteria</taxon>
        <taxon>Pseudomonadati</taxon>
        <taxon>Pseudomonadota</taxon>
        <taxon>Gammaproteobacteria</taxon>
        <taxon>Oceanospirillales</taxon>
        <taxon>Halomonadaceae</taxon>
        <taxon>Kushneria</taxon>
    </lineage>
</organism>
<feature type="domain" description="DUF1468" evidence="2">
    <location>
        <begin position="38"/>
        <end position="170"/>
    </location>
</feature>
<feature type="transmembrane region" description="Helical" evidence="1">
    <location>
        <begin position="60"/>
        <end position="84"/>
    </location>
</feature>
<feature type="transmembrane region" description="Helical" evidence="1">
    <location>
        <begin position="145"/>
        <end position="166"/>
    </location>
</feature>
<name>A0A240ULG7_9GAMM</name>
<evidence type="ECO:0000313" key="4">
    <source>
        <dbReference type="Proteomes" id="UP000194457"/>
    </source>
</evidence>